<evidence type="ECO:0000256" key="8">
    <source>
        <dbReference type="ARBA" id="ARBA00023064"/>
    </source>
</evidence>
<dbReference type="CDD" id="cd02021">
    <property type="entry name" value="GntK"/>
    <property type="match status" value="1"/>
</dbReference>
<keyword evidence="6 10" id="KW-0418">Kinase</keyword>
<keyword evidence="8" id="KW-0311">Gluconate utilization</keyword>
<evidence type="ECO:0000256" key="2">
    <source>
        <dbReference type="ARBA" id="ARBA00008420"/>
    </source>
</evidence>
<dbReference type="GO" id="GO:0005737">
    <property type="term" value="C:cytoplasm"/>
    <property type="evidence" value="ECO:0007669"/>
    <property type="project" value="TreeGrafter"/>
</dbReference>
<gene>
    <name evidence="11" type="ORF">FZZ93_10960</name>
</gene>
<comment type="catalytic activity">
    <reaction evidence="9 10">
        <text>D-gluconate + ATP = 6-phospho-D-gluconate + ADP + H(+)</text>
        <dbReference type="Rhea" id="RHEA:19433"/>
        <dbReference type="ChEBI" id="CHEBI:15378"/>
        <dbReference type="ChEBI" id="CHEBI:18391"/>
        <dbReference type="ChEBI" id="CHEBI:30616"/>
        <dbReference type="ChEBI" id="CHEBI:58759"/>
        <dbReference type="ChEBI" id="CHEBI:456216"/>
        <dbReference type="EC" id="2.7.1.12"/>
    </reaction>
</comment>
<dbReference type="AlphaFoldDB" id="A0A5D9D4U0"/>
<evidence type="ECO:0000256" key="6">
    <source>
        <dbReference type="ARBA" id="ARBA00022777"/>
    </source>
</evidence>
<evidence type="ECO:0000256" key="7">
    <source>
        <dbReference type="ARBA" id="ARBA00022840"/>
    </source>
</evidence>
<dbReference type="Gene3D" id="3.40.50.300">
    <property type="entry name" value="P-loop containing nucleotide triphosphate hydrolases"/>
    <property type="match status" value="1"/>
</dbReference>
<dbReference type="SUPFAM" id="SSF52540">
    <property type="entry name" value="P-loop containing nucleoside triphosphate hydrolases"/>
    <property type="match status" value="1"/>
</dbReference>
<sequence>MKAKTKSILVMGVSGSGKSHIGRQLAAAMDAIFLDGDDYHSPESVAKMSRGQPLNDGDRETWLATLSDLYREYQARGVSLVIGCSALKHRYRDQLRAATPRLDILYLHGNREVLLDRLERRSEHFFAGSHMLDSQLATLEVPSRDEAFRGDIRDTPRDIVSTFLEHLDTPSD</sequence>
<evidence type="ECO:0000256" key="10">
    <source>
        <dbReference type="RuleBase" id="RU363066"/>
    </source>
</evidence>
<evidence type="ECO:0000256" key="5">
    <source>
        <dbReference type="ARBA" id="ARBA00022741"/>
    </source>
</evidence>
<comment type="caution">
    <text evidence="11">The sequence shown here is derived from an EMBL/GenBank/DDBJ whole genome shotgun (WGS) entry which is preliminary data.</text>
</comment>
<reference evidence="11 12" key="1">
    <citation type="submission" date="2019-08" db="EMBL/GenBank/DDBJ databases">
        <title>Draft Genome Sequence of Halomonas eurihalina Isolated from Preserved Hide-surface.</title>
        <authorList>
            <person name="Hussain S.A."/>
            <person name="Xu A."/>
            <person name="Sarker M."/>
            <person name="Sommers C."/>
        </authorList>
    </citation>
    <scope>NUCLEOTIDE SEQUENCE [LARGE SCALE GENOMIC DNA]</scope>
    <source>
        <strain evidence="11 12">MS1</strain>
    </source>
</reference>
<evidence type="ECO:0000313" key="11">
    <source>
        <dbReference type="EMBL" id="TZG39228.1"/>
    </source>
</evidence>
<proteinExistence type="inferred from homology"/>
<dbReference type="GO" id="GO:0005524">
    <property type="term" value="F:ATP binding"/>
    <property type="evidence" value="ECO:0007669"/>
    <property type="project" value="UniProtKB-KW"/>
</dbReference>
<evidence type="ECO:0000256" key="9">
    <source>
        <dbReference type="ARBA" id="ARBA00048090"/>
    </source>
</evidence>
<evidence type="ECO:0000256" key="3">
    <source>
        <dbReference type="ARBA" id="ARBA00012054"/>
    </source>
</evidence>
<dbReference type="NCBIfam" id="TIGR01313">
    <property type="entry name" value="therm_gnt_kin"/>
    <property type="match status" value="1"/>
</dbReference>
<organism evidence="11 12">
    <name type="scientific">Halomonas eurihalina</name>
    <dbReference type="NCBI Taxonomy" id="42566"/>
    <lineage>
        <taxon>Bacteria</taxon>
        <taxon>Pseudomonadati</taxon>
        <taxon>Pseudomonadota</taxon>
        <taxon>Gammaproteobacteria</taxon>
        <taxon>Oceanospirillales</taxon>
        <taxon>Halomonadaceae</taxon>
        <taxon>Halomonas</taxon>
    </lineage>
</organism>
<accession>A0A5D9D4U0</accession>
<dbReference type="FunFam" id="3.40.50.300:FF:000522">
    <property type="entry name" value="Gluconokinase"/>
    <property type="match status" value="1"/>
</dbReference>
<keyword evidence="7 10" id="KW-0067">ATP-binding</keyword>
<dbReference type="Pfam" id="PF13671">
    <property type="entry name" value="AAA_33"/>
    <property type="match status" value="1"/>
</dbReference>
<dbReference type="PANTHER" id="PTHR43442">
    <property type="entry name" value="GLUCONOKINASE-RELATED"/>
    <property type="match status" value="1"/>
</dbReference>
<evidence type="ECO:0000256" key="4">
    <source>
        <dbReference type="ARBA" id="ARBA00022679"/>
    </source>
</evidence>
<dbReference type="Proteomes" id="UP000324260">
    <property type="component" value="Unassembled WGS sequence"/>
</dbReference>
<keyword evidence="12" id="KW-1185">Reference proteome</keyword>
<keyword evidence="5 10" id="KW-0547">Nucleotide-binding</keyword>
<evidence type="ECO:0000313" key="12">
    <source>
        <dbReference type="Proteomes" id="UP000324260"/>
    </source>
</evidence>
<comment type="similarity">
    <text evidence="2 10">Belongs to the gluconokinase GntK/GntV family.</text>
</comment>
<dbReference type="OrthoDB" id="9795716at2"/>
<name>A0A5D9D4U0_HALER</name>
<dbReference type="GO" id="GO:0046316">
    <property type="term" value="F:gluconokinase activity"/>
    <property type="evidence" value="ECO:0007669"/>
    <property type="project" value="UniProtKB-EC"/>
</dbReference>
<protein>
    <recommendedName>
        <fullName evidence="3 10">Gluconokinase</fullName>
        <ecNumber evidence="3 10">2.7.1.12</ecNumber>
    </recommendedName>
</protein>
<dbReference type="PANTHER" id="PTHR43442:SF3">
    <property type="entry name" value="GLUCONOKINASE-RELATED"/>
    <property type="match status" value="1"/>
</dbReference>
<dbReference type="EC" id="2.7.1.12" evidence="3 10"/>
<dbReference type="EMBL" id="VTPU01000009">
    <property type="protein sequence ID" value="TZG39228.1"/>
    <property type="molecule type" value="Genomic_DNA"/>
</dbReference>
<dbReference type="InterPro" id="IPR006001">
    <property type="entry name" value="Therm_gnt_kin"/>
</dbReference>
<dbReference type="GO" id="GO:0019521">
    <property type="term" value="P:D-gluconate metabolic process"/>
    <property type="evidence" value="ECO:0007669"/>
    <property type="project" value="UniProtKB-KW"/>
</dbReference>
<comment type="pathway">
    <text evidence="1">Carbohydrate acid metabolism.</text>
</comment>
<dbReference type="RefSeq" id="WP_149322362.1">
    <property type="nucleotide sequence ID" value="NZ_JARWAH010000003.1"/>
</dbReference>
<keyword evidence="4 10" id="KW-0808">Transferase</keyword>
<evidence type="ECO:0000256" key="1">
    <source>
        <dbReference type="ARBA" id="ARBA00004761"/>
    </source>
</evidence>
<dbReference type="InterPro" id="IPR027417">
    <property type="entry name" value="P-loop_NTPase"/>
</dbReference>